<feature type="compositionally biased region" description="Basic residues" evidence="1">
    <location>
        <begin position="25"/>
        <end position="37"/>
    </location>
</feature>
<reference evidence="2" key="1">
    <citation type="journal article" date="2021" name="Nat. Commun.">
        <title>Genetic determinants of endophytism in the Arabidopsis root mycobiome.</title>
        <authorList>
            <person name="Mesny F."/>
            <person name="Miyauchi S."/>
            <person name="Thiergart T."/>
            <person name="Pickel B."/>
            <person name="Atanasova L."/>
            <person name="Karlsson M."/>
            <person name="Huettel B."/>
            <person name="Barry K.W."/>
            <person name="Haridas S."/>
            <person name="Chen C."/>
            <person name="Bauer D."/>
            <person name="Andreopoulos W."/>
            <person name="Pangilinan J."/>
            <person name="LaButti K."/>
            <person name="Riley R."/>
            <person name="Lipzen A."/>
            <person name="Clum A."/>
            <person name="Drula E."/>
            <person name="Henrissat B."/>
            <person name="Kohler A."/>
            <person name="Grigoriev I.V."/>
            <person name="Martin F.M."/>
            <person name="Hacquard S."/>
        </authorList>
    </citation>
    <scope>NUCLEOTIDE SEQUENCE</scope>
    <source>
        <strain evidence="2">MPI-SDFR-AT-0120</strain>
    </source>
</reference>
<name>A0A8K0R4D6_9PLEO</name>
<protein>
    <submittedName>
        <fullName evidence="2">Uncharacterized protein</fullName>
    </submittedName>
</protein>
<evidence type="ECO:0000313" key="2">
    <source>
        <dbReference type="EMBL" id="KAH7086750.1"/>
    </source>
</evidence>
<dbReference type="AlphaFoldDB" id="A0A8K0R4D6"/>
<organism evidence="2 3">
    <name type="scientific">Paraphoma chrysanthemicola</name>
    <dbReference type="NCBI Taxonomy" id="798071"/>
    <lineage>
        <taxon>Eukaryota</taxon>
        <taxon>Fungi</taxon>
        <taxon>Dikarya</taxon>
        <taxon>Ascomycota</taxon>
        <taxon>Pezizomycotina</taxon>
        <taxon>Dothideomycetes</taxon>
        <taxon>Pleosporomycetidae</taxon>
        <taxon>Pleosporales</taxon>
        <taxon>Pleosporineae</taxon>
        <taxon>Phaeosphaeriaceae</taxon>
        <taxon>Paraphoma</taxon>
    </lineage>
</organism>
<feature type="region of interest" description="Disordered" evidence="1">
    <location>
        <begin position="1"/>
        <end position="73"/>
    </location>
</feature>
<feature type="compositionally biased region" description="Basic and acidic residues" evidence="1">
    <location>
        <begin position="64"/>
        <end position="73"/>
    </location>
</feature>
<evidence type="ECO:0000313" key="3">
    <source>
        <dbReference type="Proteomes" id="UP000813461"/>
    </source>
</evidence>
<evidence type="ECO:0000256" key="1">
    <source>
        <dbReference type="SAM" id="MobiDB-lite"/>
    </source>
</evidence>
<dbReference type="PANTHER" id="PTHR38790">
    <property type="entry name" value="2EXR DOMAIN-CONTAINING PROTEIN-RELATED"/>
    <property type="match status" value="1"/>
</dbReference>
<dbReference type="PANTHER" id="PTHR38790:SF4">
    <property type="entry name" value="2EXR DOMAIN-CONTAINING PROTEIN"/>
    <property type="match status" value="1"/>
</dbReference>
<comment type="caution">
    <text evidence="2">The sequence shown here is derived from an EMBL/GenBank/DDBJ whole genome shotgun (WGS) entry which is preliminary data.</text>
</comment>
<proteinExistence type="predicted"/>
<accession>A0A8K0R4D6</accession>
<dbReference type="OrthoDB" id="5413827at2759"/>
<keyword evidence="3" id="KW-1185">Reference proteome</keyword>
<gene>
    <name evidence="2" type="ORF">FB567DRAFT_628841</name>
</gene>
<feature type="compositionally biased region" description="Basic residues" evidence="1">
    <location>
        <begin position="1"/>
        <end position="18"/>
    </location>
</feature>
<dbReference type="EMBL" id="JAGMVJ010000010">
    <property type="protein sequence ID" value="KAH7086750.1"/>
    <property type="molecule type" value="Genomic_DNA"/>
</dbReference>
<sequence length="270" mass="30297">MAPKHKYYHNTNNPKHKSNGNPNNPKHKYKQHQKAARPKSSSVRGHEVNSPVSRATDITADQTNRAERNDRESPLLRLPREIRNIIYEYALSGVESTCSSQYPTATYGRRRRLFGPGFRDPPQPCGLVQVCSKIYHEAKLLPLGLGTLRCPSVGALKALYKKLPEAQSQRVKDMVLVVTMQCENNLEGASFASMFPGVRRVTMEMDGAQRSALRNLSDAEIRGQLWLVMALMEQWITGGKMGKKGSVEVVWGKDWPAHAKGHAMMSLARF</sequence>
<dbReference type="Proteomes" id="UP000813461">
    <property type="component" value="Unassembled WGS sequence"/>
</dbReference>